<proteinExistence type="predicted"/>
<evidence type="ECO:0000313" key="1">
    <source>
        <dbReference type="EMBL" id="SCF24390.1"/>
    </source>
</evidence>
<dbReference type="RefSeq" id="WP_141722446.1">
    <property type="nucleotide sequence ID" value="NZ_FMCW01000097.1"/>
</dbReference>
<dbReference type="AlphaFoldDB" id="A0A1C4YUN5"/>
<reference evidence="1 2" key="1">
    <citation type="submission" date="2016-06" db="EMBL/GenBank/DDBJ databases">
        <authorList>
            <person name="Kjaerup R.B."/>
            <person name="Dalgaard T.S."/>
            <person name="Juul-Madsen H.R."/>
        </authorList>
    </citation>
    <scope>NUCLEOTIDE SEQUENCE [LARGE SCALE GENOMIC DNA]</scope>
    <source>
        <strain evidence="1 2">DSM 45626</strain>
    </source>
</reference>
<gene>
    <name evidence="1" type="ORF">GA0070558_1972</name>
</gene>
<accession>A0A1C4YUN5</accession>
<organism evidence="1 2">
    <name type="scientific">Micromonospora haikouensis</name>
    <dbReference type="NCBI Taxonomy" id="686309"/>
    <lineage>
        <taxon>Bacteria</taxon>
        <taxon>Bacillati</taxon>
        <taxon>Actinomycetota</taxon>
        <taxon>Actinomycetes</taxon>
        <taxon>Micromonosporales</taxon>
        <taxon>Micromonosporaceae</taxon>
        <taxon>Micromonospora</taxon>
    </lineage>
</organism>
<evidence type="ECO:0000313" key="2">
    <source>
        <dbReference type="Proteomes" id="UP000199375"/>
    </source>
</evidence>
<name>A0A1C4YUN5_9ACTN</name>
<feature type="non-terminal residue" evidence="1">
    <location>
        <position position="95"/>
    </location>
</feature>
<protein>
    <submittedName>
        <fullName evidence="1">Uncharacterized protein</fullName>
    </submittedName>
</protein>
<dbReference type="EMBL" id="FMCW01000097">
    <property type="protein sequence ID" value="SCF24390.1"/>
    <property type="molecule type" value="Genomic_DNA"/>
</dbReference>
<sequence length="95" mass="10129">MPTLADAVRIAGNPRPGPVRRTHRRTVMRLAGPGIRAAREVYTTVPADAIRVAALVEISAAAAALARTVVKLRHLDPDLIAPHVSDRVDLRAVLG</sequence>
<dbReference type="Proteomes" id="UP000199375">
    <property type="component" value="Unassembled WGS sequence"/>
</dbReference>